<dbReference type="EMBL" id="RRYP01033430">
    <property type="protein sequence ID" value="TNV70727.1"/>
    <property type="molecule type" value="Genomic_DNA"/>
</dbReference>
<sequence length="69" mass="8076">MNARPAQWTDLSIRGQCHCKAQRNQCKFQRKGQGIKRQQRNCKNQSRPAPRYIHMNNSNFTLPSQFSQG</sequence>
<evidence type="ECO:0000313" key="2">
    <source>
        <dbReference type="EMBL" id="TNV70727.1"/>
    </source>
</evidence>
<protein>
    <submittedName>
        <fullName evidence="2">Uncharacterized protein</fullName>
    </submittedName>
</protein>
<proteinExistence type="predicted"/>
<evidence type="ECO:0000256" key="1">
    <source>
        <dbReference type="SAM" id="MobiDB-lite"/>
    </source>
</evidence>
<accession>A0A8J8STT7</accession>
<feature type="compositionally biased region" description="Polar residues" evidence="1">
    <location>
        <begin position="55"/>
        <end position="69"/>
    </location>
</feature>
<reference evidence="2" key="1">
    <citation type="submission" date="2019-06" db="EMBL/GenBank/DDBJ databases">
        <authorList>
            <person name="Zheng W."/>
        </authorList>
    </citation>
    <scope>NUCLEOTIDE SEQUENCE</scope>
    <source>
        <strain evidence="2">QDHG01</strain>
    </source>
</reference>
<name>A0A8J8STT7_HALGN</name>
<gene>
    <name evidence="2" type="ORF">FGO68_gene14145</name>
</gene>
<dbReference type="Proteomes" id="UP000785679">
    <property type="component" value="Unassembled WGS sequence"/>
</dbReference>
<comment type="caution">
    <text evidence="2">The sequence shown here is derived from an EMBL/GenBank/DDBJ whole genome shotgun (WGS) entry which is preliminary data.</text>
</comment>
<dbReference type="AlphaFoldDB" id="A0A8J8STT7"/>
<keyword evidence="3" id="KW-1185">Reference proteome</keyword>
<feature type="compositionally biased region" description="Basic residues" evidence="1">
    <location>
        <begin position="30"/>
        <end position="40"/>
    </location>
</feature>
<organism evidence="2 3">
    <name type="scientific">Halteria grandinella</name>
    <dbReference type="NCBI Taxonomy" id="5974"/>
    <lineage>
        <taxon>Eukaryota</taxon>
        <taxon>Sar</taxon>
        <taxon>Alveolata</taxon>
        <taxon>Ciliophora</taxon>
        <taxon>Intramacronucleata</taxon>
        <taxon>Spirotrichea</taxon>
        <taxon>Stichotrichia</taxon>
        <taxon>Sporadotrichida</taxon>
        <taxon>Halteriidae</taxon>
        <taxon>Halteria</taxon>
    </lineage>
</organism>
<evidence type="ECO:0000313" key="3">
    <source>
        <dbReference type="Proteomes" id="UP000785679"/>
    </source>
</evidence>
<feature type="region of interest" description="Disordered" evidence="1">
    <location>
        <begin position="30"/>
        <end position="69"/>
    </location>
</feature>